<keyword evidence="5" id="KW-1003">Cell membrane</keyword>
<evidence type="ECO:0000256" key="5">
    <source>
        <dbReference type="RuleBase" id="RU363041"/>
    </source>
</evidence>
<evidence type="ECO:0000256" key="4">
    <source>
        <dbReference type="ARBA" id="ARBA00023136"/>
    </source>
</evidence>
<dbReference type="OrthoDB" id="8224438at2"/>
<dbReference type="RefSeq" id="WP_099512346.1">
    <property type="nucleotide sequence ID" value="NZ_CP016616.1"/>
</dbReference>
<gene>
    <name evidence="6" type="ORF">BB934_26230</name>
</gene>
<dbReference type="EMBL" id="CP016616">
    <property type="protein sequence ID" value="ANY81283.1"/>
    <property type="molecule type" value="Genomic_DNA"/>
</dbReference>
<comment type="subcellular location">
    <subcellularLocation>
        <location evidence="5">Cell membrane</location>
        <topology evidence="5">Multi-pass membrane protein</topology>
    </subcellularLocation>
    <subcellularLocation>
        <location evidence="1">Membrane</location>
        <topology evidence="1">Multi-pass membrane protein</topology>
    </subcellularLocation>
</comment>
<dbReference type="InterPro" id="IPR051598">
    <property type="entry name" value="TSUP/Inactive_protease-like"/>
</dbReference>
<proteinExistence type="inferred from homology"/>
<keyword evidence="6" id="KW-0503">Monooxygenase</keyword>
<comment type="similarity">
    <text evidence="5">Belongs to the 4-toluene sulfonate uptake permease (TSUP) (TC 2.A.102) family.</text>
</comment>
<dbReference type="InterPro" id="IPR002781">
    <property type="entry name" value="TM_pro_TauE-like"/>
</dbReference>
<evidence type="ECO:0000256" key="3">
    <source>
        <dbReference type="ARBA" id="ARBA00022989"/>
    </source>
</evidence>
<feature type="transmembrane region" description="Helical" evidence="5">
    <location>
        <begin position="174"/>
        <end position="194"/>
    </location>
</feature>
<sequence>MIHVVLSSALIAGASLLYATAGQSGGTAFLAVMAFLAFPVEEMRPTSLVLNIAAATYATWRLHRRGAVDWTLLRRVGLPALPAAFLGGLLILGDRLYLSLTGIVLIAAAGLIGFRRGIDRGDPDATSGRGAVGLLPGGIAGGAAGFLSGLTGVGGGVFLAPVLITLGWASPKRAAAISAPFILANSVVGLVGVLASGQRVPPEAAVLVPAALLGAAVGTWIGLRYMSEKTTRWMLAGILAFAGVRLLLQGQ</sequence>
<keyword evidence="4 5" id="KW-0472">Membrane</keyword>
<protein>
    <recommendedName>
        <fullName evidence="5">Probable membrane transporter protein</fullName>
    </recommendedName>
</protein>
<name>A0A1B2EMS0_9HYPH</name>
<keyword evidence="3 5" id="KW-1133">Transmembrane helix</keyword>
<evidence type="ECO:0000256" key="2">
    <source>
        <dbReference type="ARBA" id="ARBA00022692"/>
    </source>
</evidence>
<dbReference type="GO" id="GO:0005886">
    <property type="term" value="C:plasma membrane"/>
    <property type="evidence" value="ECO:0007669"/>
    <property type="project" value="UniProtKB-SubCell"/>
</dbReference>
<feature type="transmembrane region" description="Helical" evidence="5">
    <location>
        <begin position="135"/>
        <end position="168"/>
    </location>
</feature>
<keyword evidence="6" id="KW-0560">Oxidoreductase</keyword>
<dbReference type="PANTHER" id="PTHR43701">
    <property type="entry name" value="MEMBRANE TRANSPORTER PROTEIN MJ0441-RELATED"/>
    <property type="match status" value="1"/>
</dbReference>
<feature type="transmembrane region" description="Helical" evidence="5">
    <location>
        <begin position="97"/>
        <end position="114"/>
    </location>
</feature>
<dbReference type="Pfam" id="PF01925">
    <property type="entry name" value="TauE"/>
    <property type="match status" value="1"/>
</dbReference>
<dbReference type="PANTHER" id="PTHR43701:SF5">
    <property type="entry name" value="MEMBRANE TRANSPORTER PROTEIN-RELATED"/>
    <property type="match status" value="1"/>
</dbReference>
<keyword evidence="2 5" id="KW-0812">Transmembrane</keyword>
<organism evidence="6">
    <name type="scientific">Microvirga ossetica</name>
    <dbReference type="NCBI Taxonomy" id="1882682"/>
    <lineage>
        <taxon>Bacteria</taxon>
        <taxon>Pseudomonadati</taxon>
        <taxon>Pseudomonadota</taxon>
        <taxon>Alphaproteobacteria</taxon>
        <taxon>Hyphomicrobiales</taxon>
        <taxon>Methylobacteriaceae</taxon>
        <taxon>Microvirga</taxon>
    </lineage>
</organism>
<evidence type="ECO:0000256" key="1">
    <source>
        <dbReference type="ARBA" id="ARBA00004141"/>
    </source>
</evidence>
<feature type="transmembrane region" description="Helical" evidence="5">
    <location>
        <begin position="72"/>
        <end position="91"/>
    </location>
</feature>
<reference evidence="6" key="1">
    <citation type="submission" date="2016-07" db="EMBL/GenBank/DDBJ databases">
        <title>Microvirga ossetica sp. nov. a new species of rhizobia isolated from root nodules of the legume species Vicia alpestris Steven originated from North Ossetia region in the Caucasus.</title>
        <authorList>
            <person name="Safronova V.I."/>
            <person name="Kuznetsova I.G."/>
            <person name="Sazanova A.L."/>
            <person name="Belimov A."/>
            <person name="Andronov E."/>
            <person name="Osledkin Y.S."/>
            <person name="Onishchuk O.P."/>
            <person name="Kurchak O.N."/>
            <person name="Shaposhnikov A.I."/>
            <person name="Willems A."/>
            <person name="Tikhonovich I.A."/>
        </authorList>
    </citation>
    <scope>NUCLEOTIDE SEQUENCE [LARGE SCALE GENOMIC DNA]</scope>
    <source>
        <strain evidence="6">V5/3M</strain>
    </source>
</reference>
<feature type="transmembrane region" description="Helical" evidence="5">
    <location>
        <begin position="206"/>
        <end position="225"/>
    </location>
</feature>
<evidence type="ECO:0000313" key="6">
    <source>
        <dbReference type="EMBL" id="ANY81283.1"/>
    </source>
</evidence>
<dbReference type="GO" id="GO:0004497">
    <property type="term" value="F:monooxygenase activity"/>
    <property type="evidence" value="ECO:0007669"/>
    <property type="project" value="UniProtKB-KW"/>
</dbReference>
<dbReference type="KEGG" id="moc:BB934_26230"/>
<feature type="transmembrane region" description="Helical" evidence="5">
    <location>
        <begin position="231"/>
        <end position="248"/>
    </location>
</feature>
<accession>A0A1B2EMS0</accession>
<dbReference type="AlphaFoldDB" id="A0A1B2EMS0"/>